<feature type="domain" description="ImpA N-terminal" evidence="1">
    <location>
        <begin position="29"/>
        <end position="135"/>
    </location>
</feature>
<dbReference type="PANTHER" id="PTHR37024:SF5">
    <property type="entry name" value="IMPA N-TERMINAL DOMAIN-CONTAINING PROTEIN"/>
    <property type="match status" value="1"/>
</dbReference>
<evidence type="ECO:0000259" key="1">
    <source>
        <dbReference type="Pfam" id="PF06812"/>
    </source>
</evidence>
<dbReference type="PANTHER" id="PTHR37024">
    <property type="entry name" value="TYPE VI SECRETION SYSTEM DUF2094 AND IMPA-RELATED DOMAIN PROTEIN"/>
    <property type="match status" value="1"/>
</dbReference>
<dbReference type="NCBIfam" id="TIGR03362">
    <property type="entry name" value="VI_chp_7"/>
    <property type="match status" value="1"/>
</dbReference>
<protein>
    <submittedName>
        <fullName evidence="2">Type VI secretion system protein VasJ</fullName>
    </submittedName>
</protein>
<name>A0ABY0ULP4_PSECE</name>
<dbReference type="Pfam" id="PF16989">
    <property type="entry name" value="T6SS_VasJ"/>
    <property type="match status" value="1"/>
</dbReference>
<dbReference type="InterPro" id="IPR010657">
    <property type="entry name" value="ImpA_N"/>
</dbReference>
<organism evidence="2 3">
    <name type="scientific">Pseudomonas cedrina</name>
    <dbReference type="NCBI Taxonomy" id="651740"/>
    <lineage>
        <taxon>Bacteria</taxon>
        <taxon>Pseudomonadati</taxon>
        <taxon>Pseudomonadota</taxon>
        <taxon>Gammaproteobacteria</taxon>
        <taxon>Pseudomonadales</taxon>
        <taxon>Pseudomonadaceae</taxon>
        <taxon>Pseudomonas</taxon>
    </lineage>
</organism>
<reference evidence="2 3" key="1">
    <citation type="submission" date="2016-10" db="EMBL/GenBank/DDBJ databases">
        <authorList>
            <person name="Varghese N."/>
            <person name="Submissions S."/>
        </authorList>
    </citation>
    <scope>NUCLEOTIDE SEQUENCE [LARGE SCALE GENOMIC DNA]</scope>
    <source>
        <strain evidence="2 3">BS2981</strain>
    </source>
</reference>
<evidence type="ECO:0000313" key="2">
    <source>
        <dbReference type="EMBL" id="SDS87123.1"/>
    </source>
</evidence>
<gene>
    <name evidence="2" type="ORF">SAMN04490182_2623</name>
</gene>
<accession>A0ABY0ULP4</accession>
<dbReference type="EMBL" id="LT629753">
    <property type="protein sequence ID" value="SDS87123.1"/>
    <property type="molecule type" value="Genomic_DNA"/>
</dbReference>
<dbReference type="InterPro" id="IPR017739">
    <property type="entry name" value="T6SS-assoc_VCA0119"/>
</dbReference>
<keyword evidence="3" id="KW-1185">Reference proteome</keyword>
<evidence type="ECO:0000313" key="3">
    <source>
        <dbReference type="Proteomes" id="UP000199576"/>
    </source>
</evidence>
<dbReference type="Pfam" id="PF06812">
    <property type="entry name" value="ImpA_N"/>
    <property type="match status" value="1"/>
</dbReference>
<proteinExistence type="predicted"/>
<dbReference type="Proteomes" id="UP000199576">
    <property type="component" value="Chromosome I"/>
</dbReference>
<sequence>MTSCARYQMAYSGKLCDYYLEVARSPCTQTCFAGSDVRFSSEYEALEFELAKAQSIHGGDQPDWQKVRETSEILLRQQSKDLKVAVWLAWALHQCESYPGLLAGLGLLRYLCEHHWSVVYPQKPRTRGAAFGWLVLRLEPLFTQGVPLQNQQPLFRAVLEHLECLDELWARHLGNDAPLLLPVRRQLAQRLERAAQDDPPAVGLSGVIAQVKQATGQLLKPEAVVDNEKDANKLLRTLQEQARALCAWWLRQNATDARALRLNRTLTWLALASYPDADNQRVTALRGPAPDKLRRYQERFAQGHYADLVLELEASLAGAMFWFDGLRMLWQCLEALQAAQAMVELEVTFALLLQRLPDLPAFHFHDGVPFADAATRDWITLQVARRLQMPESTPVVVDADAAPWEVALQAVARRLRKDGLKDAVHELKQGMYTARSDRARFHWRLALARLCVQAGKHELAKIQLEHLDHELQRTGLESWEPELALQVTQLLYRCCDLLPQNHAVRKRKEDTHRRLCLFDLEAALE</sequence>